<dbReference type="AlphaFoldDB" id="A0AAV5JFC6"/>
<comment type="caution">
    <text evidence="1">The sequence shown here is derived from an EMBL/GenBank/DDBJ whole genome shotgun (WGS) entry which is preliminary data.</text>
</comment>
<dbReference type="Proteomes" id="UP001054252">
    <property type="component" value="Unassembled WGS sequence"/>
</dbReference>
<evidence type="ECO:0000313" key="1">
    <source>
        <dbReference type="EMBL" id="GKV11436.1"/>
    </source>
</evidence>
<gene>
    <name evidence="1" type="ORF">SLEP1_g22697</name>
</gene>
<reference evidence="1 2" key="1">
    <citation type="journal article" date="2021" name="Commun. Biol.">
        <title>The genome of Shorea leprosula (Dipterocarpaceae) highlights the ecological relevance of drought in aseasonal tropical rainforests.</title>
        <authorList>
            <person name="Ng K.K.S."/>
            <person name="Kobayashi M.J."/>
            <person name="Fawcett J.A."/>
            <person name="Hatakeyama M."/>
            <person name="Paape T."/>
            <person name="Ng C.H."/>
            <person name="Ang C.C."/>
            <person name="Tnah L.H."/>
            <person name="Lee C.T."/>
            <person name="Nishiyama T."/>
            <person name="Sese J."/>
            <person name="O'Brien M.J."/>
            <person name="Copetti D."/>
            <person name="Mohd Noor M.I."/>
            <person name="Ong R.C."/>
            <person name="Putra M."/>
            <person name="Sireger I.Z."/>
            <person name="Indrioko S."/>
            <person name="Kosugi Y."/>
            <person name="Izuno A."/>
            <person name="Isagi Y."/>
            <person name="Lee S.L."/>
            <person name="Shimizu K.K."/>
        </authorList>
    </citation>
    <scope>NUCLEOTIDE SEQUENCE [LARGE SCALE GENOMIC DNA]</scope>
    <source>
        <strain evidence="1">214</strain>
    </source>
</reference>
<protein>
    <submittedName>
        <fullName evidence="1">Uncharacterized protein</fullName>
    </submittedName>
</protein>
<sequence>MFFLLHGFDNNIIYINLHEVANHVMENCIHGLLVQKGEIQEGNGKGNSRKDSIEEIKRWRGGNKEIGSGNFFPNPTHPNLALLHAPLLACAPALPPPPHTANQPCSTPPALHRSCSTPPALHRSCSTPSPAPTLLPPTCASAIIGHHAPTPPLCMPTFPCPCTPAPSSAPPVAARLRLYRCTVACTPALCASIMTLHRALLHPCCSASARYSSSRQISIIID</sequence>
<accession>A0AAV5JFC6</accession>
<organism evidence="1 2">
    <name type="scientific">Rubroshorea leprosula</name>
    <dbReference type="NCBI Taxonomy" id="152421"/>
    <lineage>
        <taxon>Eukaryota</taxon>
        <taxon>Viridiplantae</taxon>
        <taxon>Streptophyta</taxon>
        <taxon>Embryophyta</taxon>
        <taxon>Tracheophyta</taxon>
        <taxon>Spermatophyta</taxon>
        <taxon>Magnoliopsida</taxon>
        <taxon>eudicotyledons</taxon>
        <taxon>Gunneridae</taxon>
        <taxon>Pentapetalae</taxon>
        <taxon>rosids</taxon>
        <taxon>malvids</taxon>
        <taxon>Malvales</taxon>
        <taxon>Dipterocarpaceae</taxon>
        <taxon>Rubroshorea</taxon>
    </lineage>
</organism>
<keyword evidence="2" id="KW-1185">Reference proteome</keyword>
<dbReference type="EMBL" id="BPVZ01000034">
    <property type="protein sequence ID" value="GKV11436.1"/>
    <property type="molecule type" value="Genomic_DNA"/>
</dbReference>
<evidence type="ECO:0000313" key="2">
    <source>
        <dbReference type="Proteomes" id="UP001054252"/>
    </source>
</evidence>
<name>A0AAV5JFC6_9ROSI</name>
<proteinExistence type="predicted"/>